<dbReference type="Pfam" id="PF10673">
    <property type="entry name" value="DUF2487"/>
    <property type="match status" value="1"/>
</dbReference>
<evidence type="ECO:0000313" key="1">
    <source>
        <dbReference type="EMBL" id="CAG5087008.1"/>
    </source>
</evidence>
<dbReference type="InterPro" id="IPR019615">
    <property type="entry name" value="DUF2487"/>
</dbReference>
<dbReference type="Proteomes" id="UP000681526">
    <property type="component" value="Unassembled WGS sequence"/>
</dbReference>
<name>A0ABN7RVZ3_THEXY</name>
<proteinExistence type="predicted"/>
<reference evidence="1 2" key="1">
    <citation type="submission" date="2021-04" db="EMBL/GenBank/DDBJ databases">
        <authorList>
            <person name="Rakotoarivonina H."/>
        </authorList>
    </citation>
    <scope>NUCLEOTIDE SEQUENCE [LARGE SCALE GENOMIC DNA]</scope>
    <source>
        <strain evidence="1 2">XE</strain>
    </source>
</reference>
<accession>A0ABN7RVZ3</accession>
<keyword evidence="2" id="KW-1185">Reference proteome</keyword>
<comment type="caution">
    <text evidence="1">The sequence shown here is derived from an EMBL/GenBank/DDBJ whole genome shotgun (WGS) entry which is preliminary data.</text>
</comment>
<sequence length="147" mass="16306">MKLMKFSEFSGERWAELQLYFDTGILPVTGLTGSESPDEAEAALTRLRDLLDLVEMPFKGRTVTYPALHYAAEGAQTIERVASGLKAGGFRHVIIVSLNRSYQADLPSVDLWIVPEPDGSLPAARAVSEAVQAMWRNRREEPDRSAE</sequence>
<protein>
    <recommendedName>
        <fullName evidence="3">DUF2487 domain-containing protein</fullName>
    </recommendedName>
</protein>
<evidence type="ECO:0000313" key="2">
    <source>
        <dbReference type="Proteomes" id="UP000681526"/>
    </source>
</evidence>
<dbReference type="EMBL" id="CAJRAY010000048">
    <property type="protein sequence ID" value="CAG5087008.1"/>
    <property type="molecule type" value="Genomic_DNA"/>
</dbReference>
<evidence type="ECO:0008006" key="3">
    <source>
        <dbReference type="Google" id="ProtNLM"/>
    </source>
</evidence>
<gene>
    <name evidence="1" type="primary">txxe 2533</name>
    <name evidence="1" type="ORF">TXXE_10490</name>
</gene>
<organism evidence="1 2">
    <name type="scientific">Thermobacillus xylanilyticus</name>
    <dbReference type="NCBI Taxonomy" id="76633"/>
    <lineage>
        <taxon>Bacteria</taxon>
        <taxon>Bacillati</taxon>
        <taxon>Bacillota</taxon>
        <taxon>Bacilli</taxon>
        <taxon>Bacillales</taxon>
        <taxon>Paenibacillaceae</taxon>
        <taxon>Thermobacillus</taxon>
    </lineage>
</organism>